<evidence type="ECO:0000313" key="2">
    <source>
        <dbReference type="EMBL" id="AHH45081.1"/>
    </source>
</evidence>
<dbReference type="PANTHER" id="PTHR40086:SF1">
    <property type="entry name" value="CELL CYCLE REGULATOR CCRZ"/>
    <property type="match status" value="1"/>
</dbReference>
<feature type="domain" description="Aminoglycoside phosphotransferase" evidence="1">
    <location>
        <begin position="70"/>
        <end position="189"/>
    </location>
</feature>
<dbReference type="InterPro" id="IPR011009">
    <property type="entry name" value="Kinase-like_dom_sf"/>
</dbReference>
<dbReference type="SUPFAM" id="SSF56112">
    <property type="entry name" value="Protein kinase-like (PK-like)"/>
    <property type="match status" value="1"/>
</dbReference>
<accession>W5USK3</accession>
<evidence type="ECO:0000313" key="3">
    <source>
        <dbReference type="Proteomes" id="UP000019229"/>
    </source>
</evidence>
<dbReference type="Proteomes" id="UP000019229">
    <property type="component" value="Chromosome"/>
</dbReference>
<sequence>MQRISKGFTNQSFKDGQNFFQAKNHNNFNHKINYDQLALFDFVPKLINNNEQSIRWEWIEGHEPKINEINLRKIASQLKVIHNSKLSFPSSNHSARVKYYIKKINEKNLKISTINQYYKLICKILKNMDKTTPLHNDLWLMNMIETRDKIFFVDWEYATKGDKHFDLAYFIESSKLTKEQESVFLEEYEDFTPKYLLFHKVLVNYLVILWNNAQEIKHFEDDQFIKKIEVLVKEINDFKDN</sequence>
<dbReference type="InterPro" id="IPR052077">
    <property type="entry name" value="CcrZ_PhaseVar_Mediator"/>
</dbReference>
<organism evidence="2 3">
    <name type="scientific">Mesomycoplasma bovoculi M165/69</name>
    <dbReference type="NCBI Taxonomy" id="743966"/>
    <lineage>
        <taxon>Bacteria</taxon>
        <taxon>Bacillati</taxon>
        <taxon>Mycoplasmatota</taxon>
        <taxon>Mycoplasmoidales</taxon>
        <taxon>Metamycoplasmataceae</taxon>
        <taxon>Mesomycoplasma</taxon>
    </lineage>
</organism>
<dbReference type="PANTHER" id="PTHR40086">
    <property type="entry name" value="PHOSPHOTRANSFERASE YTMP-RELATED"/>
    <property type="match status" value="1"/>
</dbReference>
<dbReference type="Gene3D" id="3.90.1200.10">
    <property type="match status" value="1"/>
</dbReference>
<reference evidence="2 3" key="1">
    <citation type="journal article" date="2014" name="Genome Announc.">
        <title>Complete Genome Sequence of Mycoplasma bovoculi Strain M165/69T (ATCC 29104).</title>
        <authorList>
            <person name="Calcutt M.J."/>
            <person name="Foecking M.F."/>
        </authorList>
    </citation>
    <scope>NUCLEOTIDE SEQUENCE [LARGE SCALE GENOMIC DNA]</scope>
    <source>
        <strain evidence="2">M165/69</strain>
    </source>
</reference>
<dbReference type="STRING" id="743966.MYB_00350"/>
<dbReference type="Pfam" id="PF01636">
    <property type="entry name" value="APH"/>
    <property type="match status" value="1"/>
</dbReference>
<dbReference type="EMBL" id="CP007154">
    <property type="protein sequence ID" value="AHH45081.1"/>
    <property type="molecule type" value="Genomic_DNA"/>
</dbReference>
<dbReference type="AlphaFoldDB" id="W5USK3"/>
<dbReference type="PATRIC" id="fig|743966.3.peg.68"/>
<keyword evidence="3" id="KW-1185">Reference proteome</keyword>
<gene>
    <name evidence="2" type="primary">licA</name>
    <name evidence="2" type="ORF">MYB_00350</name>
</gene>
<dbReference type="InterPro" id="IPR002575">
    <property type="entry name" value="Aminoglycoside_PTrfase"/>
</dbReference>
<dbReference type="OrthoDB" id="9803871at2"/>
<protein>
    <submittedName>
        <fullName evidence="2">Pts system, lichenan-specific IIA component</fullName>
    </submittedName>
</protein>
<evidence type="ECO:0000259" key="1">
    <source>
        <dbReference type="Pfam" id="PF01636"/>
    </source>
</evidence>
<dbReference type="RefSeq" id="WP_022934882.1">
    <property type="nucleotide sequence ID" value="NZ_CP007154.1"/>
</dbReference>
<name>W5USK3_9BACT</name>
<dbReference type="HOGENOM" id="CLU_1123571_0_0_14"/>
<dbReference type="eggNOG" id="COG0510">
    <property type="taxonomic scope" value="Bacteria"/>
</dbReference>
<proteinExistence type="predicted"/>
<dbReference type="KEGG" id="mbc:MYB_00350"/>